<dbReference type="AlphaFoldDB" id="A0AA39G9I8"/>
<protein>
    <submittedName>
        <fullName evidence="1">Uncharacterized protein</fullName>
    </submittedName>
</protein>
<gene>
    <name evidence="1" type="ORF">PV327_001567</name>
</gene>
<dbReference type="GO" id="GO:0008237">
    <property type="term" value="F:metallopeptidase activity"/>
    <property type="evidence" value="ECO:0007669"/>
    <property type="project" value="InterPro"/>
</dbReference>
<organism evidence="1 2">
    <name type="scientific">Microctonus hyperodae</name>
    <name type="common">Parasitoid wasp</name>
    <dbReference type="NCBI Taxonomy" id="165561"/>
    <lineage>
        <taxon>Eukaryota</taxon>
        <taxon>Metazoa</taxon>
        <taxon>Ecdysozoa</taxon>
        <taxon>Arthropoda</taxon>
        <taxon>Hexapoda</taxon>
        <taxon>Insecta</taxon>
        <taxon>Pterygota</taxon>
        <taxon>Neoptera</taxon>
        <taxon>Endopterygota</taxon>
        <taxon>Hymenoptera</taxon>
        <taxon>Apocrita</taxon>
        <taxon>Ichneumonoidea</taxon>
        <taxon>Braconidae</taxon>
        <taxon>Euphorinae</taxon>
        <taxon>Microctonus</taxon>
    </lineage>
</organism>
<reference evidence="1" key="1">
    <citation type="journal article" date="2023" name="bioRxiv">
        <title>Scaffold-level genome assemblies of two parasitoid biocontrol wasps reveal the parthenogenesis mechanism and an associated novel virus.</title>
        <authorList>
            <person name="Inwood S."/>
            <person name="Skelly J."/>
            <person name="Guhlin J."/>
            <person name="Harrop T."/>
            <person name="Goldson S."/>
            <person name="Dearden P."/>
        </authorList>
    </citation>
    <scope>NUCLEOTIDE SEQUENCE</scope>
    <source>
        <strain evidence="1">Lincoln</strain>
        <tissue evidence="1">Whole body</tissue>
    </source>
</reference>
<accession>A0AA39G9I8</accession>
<evidence type="ECO:0000313" key="2">
    <source>
        <dbReference type="Proteomes" id="UP001168972"/>
    </source>
</evidence>
<evidence type="ECO:0000313" key="1">
    <source>
        <dbReference type="EMBL" id="KAK0183530.1"/>
    </source>
</evidence>
<dbReference type="SUPFAM" id="SSF55486">
    <property type="entry name" value="Metalloproteases ('zincins'), catalytic domain"/>
    <property type="match status" value="1"/>
</dbReference>
<sequence>MTNGGEYDHKSEDYVELDGLSLYIDELFKYKIKNEEIILSATITDYGYFHNYPTVAHELGHLMSLEHDDPPYFTCDAKCCGHLLKTFSEYCNECLSWSETSETTFELFYKSPNCCSFVNKPRSLLPAGRHLMLTAVEQCQCYGYENSLKFRELRMEFCYTNLYCRGIDNKYYRAVVPMDGTPQGSNNKVCWDKMSQPIEVF</sequence>
<dbReference type="InterPro" id="IPR024079">
    <property type="entry name" value="MetalloPept_cat_dom_sf"/>
</dbReference>
<dbReference type="Gene3D" id="3.40.390.10">
    <property type="entry name" value="Collagenase (Catalytic Domain)"/>
    <property type="match status" value="1"/>
</dbReference>
<dbReference type="Proteomes" id="UP001168972">
    <property type="component" value="Unassembled WGS sequence"/>
</dbReference>
<proteinExistence type="predicted"/>
<dbReference type="EMBL" id="JAQQBR010000001">
    <property type="protein sequence ID" value="KAK0183530.1"/>
    <property type="molecule type" value="Genomic_DNA"/>
</dbReference>
<reference evidence="1" key="2">
    <citation type="submission" date="2023-03" db="EMBL/GenBank/DDBJ databases">
        <authorList>
            <person name="Inwood S.N."/>
            <person name="Skelly J.G."/>
            <person name="Guhlin J."/>
            <person name="Harrop T.W.R."/>
            <person name="Goldson S.G."/>
            <person name="Dearden P.K."/>
        </authorList>
    </citation>
    <scope>NUCLEOTIDE SEQUENCE</scope>
    <source>
        <strain evidence="1">Lincoln</strain>
        <tissue evidence="1">Whole body</tissue>
    </source>
</reference>
<name>A0AA39G9I8_MICHY</name>
<comment type="caution">
    <text evidence="1">The sequence shown here is derived from an EMBL/GenBank/DDBJ whole genome shotgun (WGS) entry which is preliminary data.</text>
</comment>
<keyword evidence="2" id="KW-1185">Reference proteome</keyword>